<dbReference type="EMBL" id="MK500612">
    <property type="protein sequence ID" value="QBK94070.1"/>
    <property type="molecule type" value="Genomic_DNA"/>
</dbReference>
<reference evidence="1" key="1">
    <citation type="journal article" date="2019" name="MBio">
        <title>Virus Genomes from Deep Sea Sediments Expand the Ocean Megavirome and Support Independent Origins of Viral Gigantism.</title>
        <authorList>
            <person name="Backstrom D."/>
            <person name="Yutin N."/>
            <person name="Jorgensen S.L."/>
            <person name="Dharamshi J."/>
            <person name="Homa F."/>
            <person name="Zaremba-Niedwiedzka K."/>
            <person name="Spang A."/>
            <person name="Wolf Y.I."/>
            <person name="Koonin E.V."/>
            <person name="Ettema T.J."/>
        </authorList>
    </citation>
    <scope>NUCLEOTIDE SEQUENCE</scope>
</reference>
<accession>A0A481ZH23</accession>
<gene>
    <name evidence="1" type="ORF">LCPAC406_03840</name>
</gene>
<name>A0A481ZH23_9VIRU</name>
<protein>
    <submittedName>
        <fullName evidence="1">Uncharacterized protein</fullName>
    </submittedName>
</protein>
<organism evidence="1">
    <name type="scientific">Pithovirus LCPAC406</name>
    <dbReference type="NCBI Taxonomy" id="2506599"/>
    <lineage>
        <taxon>Viruses</taxon>
        <taxon>Pithoviruses</taxon>
    </lineage>
</organism>
<proteinExistence type="predicted"/>
<evidence type="ECO:0000313" key="1">
    <source>
        <dbReference type="EMBL" id="QBK94070.1"/>
    </source>
</evidence>
<sequence length="252" mass="29743">MIRVGTRQYFKGKHVDPSFKGFKPIVVLTKSTEYGSLGPYVLRDEKGRIFENVWQFSKLYKTVPAIKETYSRWDKRIIWDQQAQIHVNDEFITRDYLSWREKGMNCRDAIRYPVGRSFRTRATCIGSLMNVEMKNDEIRLSDMKLFDYVESRKVLYLPEYCRLVKKQKQYRDLQNLLKAKVNLLIIEVDGPRESSLSYYSEKYDVYNTFIQNNTMLVTTKNLKIMLNDTKHPFGHGYCLAASLLGIDKEILL</sequence>